<evidence type="ECO:0000259" key="1">
    <source>
        <dbReference type="Pfam" id="PF08279"/>
    </source>
</evidence>
<evidence type="ECO:0000313" key="4">
    <source>
        <dbReference type="EMBL" id="MBM7616006.1"/>
    </source>
</evidence>
<gene>
    <name evidence="4" type="ORF">JOC73_002582</name>
</gene>
<evidence type="ECO:0000259" key="2">
    <source>
        <dbReference type="Pfam" id="PF13280"/>
    </source>
</evidence>
<dbReference type="Proteomes" id="UP001314796">
    <property type="component" value="Unassembled WGS sequence"/>
</dbReference>
<comment type="caution">
    <text evidence="4">The sequence shown here is derived from an EMBL/GenBank/DDBJ whole genome shotgun (WGS) entry which is preliminary data.</text>
</comment>
<proteinExistence type="predicted"/>
<protein>
    <submittedName>
        <fullName evidence="4">DNA-binding transcriptional regulator YafY</fullName>
    </submittedName>
</protein>
<feature type="domain" description="Helix-turn-helix type 11" evidence="1">
    <location>
        <begin position="11"/>
        <end position="60"/>
    </location>
</feature>
<dbReference type="Pfam" id="PF08279">
    <property type="entry name" value="HTH_11"/>
    <property type="match status" value="1"/>
</dbReference>
<feature type="domain" description="WCX" evidence="3">
    <location>
        <begin position="234"/>
        <end position="310"/>
    </location>
</feature>
<dbReference type="InterPro" id="IPR026881">
    <property type="entry name" value="WYL_dom"/>
</dbReference>
<dbReference type="PANTHER" id="PTHR34580">
    <property type="match status" value="1"/>
</dbReference>
<accession>A0ABS2NSV3</accession>
<dbReference type="EMBL" id="JAFBEE010000022">
    <property type="protein sequence ID" value="MBM7616006.1"/>
    <property type="molecule type" value="Genomic_DNA"/>
</dbReference>
<organism evidence="4 5">
    <name type="scientific">Alkaliphilus hydrothermalis</name>
    <dbReference type="NCBI Taxonomy" id="1482730"/>
    <lineage>
        <taxon>Bacteria</taxon>
        <taxon>Bacillati</taxon>
        <taxon>Bacillota</taxon>
        <taxon>Clostridia</taxon>
        <taxon>Peptostreptococcales</taxon>
        <taxon>Natronincolaceae</taxon>
        <taxon>Alkaliphilus</taxon>
    </lineage>
</organism>
<dbReference type="InterPro" id="IPR051534">
    <property type="entry name" value="CBASS_pafABC_assoc_protein"/>
</dbReference>
<evidence type="ECO:0000313" key="5">
    <source>
        <dbReference type="Proteomes" id="UP001314796"/>
    </source>
</evidence>
<sequence>MSRVSNALNMYFLLQSRKMMGVDEIAKELEVSHRMVKEYKNDLEKAGIYIGSKLGRYGGYYIENRRSFDGLGLTDEEVSALKMAKESIKSGKYHYGPKFETLVSKILNSQSNGEEIHYHHKTASESEDIIRKEKRAWVDVNLAIHNKNRIRMSYKSLKESEVEIRERLVEPYGVFDYKGASYFYGYCSSAKDIRFFKLSRIMEHHITNEIFDIKVDYNFDEVMDKSFGIYTDEAIDLKLNIYYPMSEIIKEKYICKGQKIQQLDDKTIRFEAKMKGYTEIITWVMGMGSSVEVLEPVELKEHIHKEVSKIIELYK</sequence>
<dbReference type="RefSeq" id="WP_204403820.1">
    <property type="nucleotide sequence ID" value="NZ_JAFBEE010000022.1"/>
</dbReference>
<dbReference type="InterPro" id="IPR036388">
    <property type="entry name" value="WH-like_DNA-bd_sf"/>
</dbReference>
<dbReference type="Gene3D" id="1.10.10.10">
    <property type="entry name" value="Winged helix-like DNA-binding domain superfamily/Winged helix DNA-binding domain"/>
    <property type="match status" value="1"/>
</dbReference>
<name>A0ABS2NSV3_9FIRM</name>
<keyword evidence="5" id="KW-1185">Reference proteome</keyword>
<feature type="domain" description="WYL" evidence="2">
    <location>
        <begin position="140"/>
        <end position="203"/>
    </location>
</feature>
<dbReference type="GO" id="GO:0003677">
    <property type="term" value="F:DNA binding"/>
    <property type="evidence" value="ECO:0007669"/>
    <property type="project" value="UniProtKB-KW"/>
</dbReference>
<dbReference type="Pfam" id="PF13280">
    <property type="entry name" value="WYL"/>
    <property type="match status" value="1"/>
</dbReference>
<dbReference type="Pfam" id="PF25583">
    <property type="entry name" value="WCX"/>
    <property type="match status" value="1"/>
</dbReference>
<keyword evidence="4" id="KW-0238">DNA-binding</keyword>
<dbReference type="InterPro" id="IPR013196">
    <property type="entry name" value="HTH_11"/>
</dbReference>
<dbReference type="InterPro" id="IPR057727">
    <property type="entry name" value="WCX_dom"/>
</dbReference>
<dbReference type="PANTHER" id="PTHR34580:SF8">
    <property type="entry name" value="WYL DOMAIN-CONTAINING PROTEIN"/>
    <property type="match status" value="1"/>
</dbReference>
<reference evidence="4 5" key="1">
    <citation type="submission" date="2021-01" db="EMBL/GenBank/DDBJ databases">
        <title>Genomic Encyclopedia of Type Strains, Phase IV (KMG-IV): sequencing the most valuable type-strain genomes for metagenomic binning, comparative biology and taxonomic classification.</title>
        <authorList>
            <person name="Goeker M."/>
        </authorList>
    </citation>
    <scope>NUCLEOTIDE SEQUENCE [LARGE SCALE GENOMIC DNA]</scope>
    <source>
        <strain evidence="4 5">DSM 25890</strain>
    </source>
</reference>
<dbReference type="PROSITE" id="PS52050">
    <property type="entry name" value="WYL"/>
    <property type="match status" value="1"/>
</dbReference>
<evidence type="ECO:0000259" key="3">
    <source>
        <dbReference type="Pfam" id="PF25583"/>
    </source>
</evidence>